<evidence type="ECO:0000256" key="9">
    <source>
        <dbReference type="ARBA" id="ARBA00022792"/>
    </source>
</evidence>
<proteinExistence type="inferred from homology"/>
<dbReference type="EMBL" id="MW178198">
    <property type="protein sequence ID" value="QTX95124.1"/>
    <property type="molecule type" value="Genomic_DNA"/>
</dbReference>
<feature type="transmembrane region" description="Helical" evidence="19">
    <location>
        <begin position="296"/>
        <end position="318"/>
    </location>
</feature>
<organism evidence="21">
    <name type="scientific">Desis jiaxiangi</name>
    <dbReference type="NCBI Taxonomy" id="2789892"/>
    <lineage>
        <taxon>Eukaryota</taxon>
        <taxon>Metazoa</taxon>
        <taxon>Ecdysozoa</taxon>
        <taxon>Arthropoda</taxon>
        <taxon>Chelicerata</taxon>
        <taxon>Arachnida</taxon>
        <taxon>Araneae</taxon>
        <taxon>Araneomorphae</taxon>
        <taxon>Entelegynae</taxon>
        <taxon>Dictynoidea</taxon>
        <taxon>Desidae</taxon>
        <taxon>Desis</taxon>
    </lineage>
</organism>
<feature type="domain" description="NADH:quinone oxidoreductase/Mrp antiporter transmembrane" evidence="20">
    <location>
        <begin position="24"/>
        <end position="260"/>
    </location>
</feature>
<dbReference type="CTD" id="4536"/>
<evidence type="ECO:0000256" key="14">
    <source>
        <dbReference type="ARBA" id="ARBA00023075"/>
    </source>
</evidence>
<protein>
    <recommendedName>
        <fullName evidence="5">NADH-ubiquinone oxidoreductase chain 2</fullName>
        <ecNumber evidence="4">7.1.1.2</ecNumber>
    </recommendedName>
    <alternativeName>
        <fullName evidence="17">NADH dehydrogenase subunit 2</fullName>
    </alternativeName>
</protein>
<dbReference type="AlphaFoldDB" id="A0A8B0Z2Y8"/>
<feature type="transmembrane region" description="Helical" evidence="19">
    <location>
        <begin position="182"/>
        <end position="200"/>
    </location>
</feature>
<keyword evidence="6" id="KW-0813">Transport</keyword>
<feature type="transmembrane region" description="Helical" evidence="19">
    <location>
        <begin position="220"/>
        <end position="240"/>
    </location>
</feature>
<dbReference type="PANTHER" id="PTHR46552">
    <property type="entry name" value="NADH-UBIQUINONE OXIDOREDUCTASE CHAIN 2"/>
    <property type="match status" value="1"/>
</dbReference>
<keyword evidence="15 21" id="KW-0496">Mitochondrion</keyword>
<keyword evidence="7" id="KW-0679">Respiratory chain</keyword>
<reference evidence="21" key="1">
    <citation type="submission" date="2020-10" db="EMBL/GenBank/DDBJ databases">
        <title>The complete Mitochondrial Genome of the Intertidal Spiders Provides Novel Insights into the Adaptive Evolution of Mitogenomes and the Evolution of Spiders.</title>
        <authorList>
            <person name="Li F."/>
            <person name="Lv Y."/>
            <person name="Wen Z."/>
            <person name="Bian C."/>
            <person name="Zhang X."/>
            <person name="Guo S."/>
            <person name="Shi Q."/>
            <person name="Li D."/>
        </authorList>
    </citation>
    <scope>NUCLEOTIDE SEQUENCE</scope>
</reference>
<keyword evidence="11" id="KW-0249">Electron transport</keyword>
<evidence type="ECO:0000256" key="15">
    <source>
        <dbReference type="ARBA" id="ARBA00023128"/>
    </source>
</evidence>
<dbReference type="RefSeq" id="YP_010252251.1">
    <property type="nucleotide sequence ID" value="NC_060386.1"/>
</dbReference>
<comment type="function">
    <text evidence="1">Core subunit of the mitochondrial membrane respiratory chain NADH dehydrogenase (Complex I) that is believed to belong to the minimal assembly required for catalysis. Complex I functions in the transfer of electrons from NADH to the respiratory chain. The immediate electron acceptor for the enzyme is believed to be ubiquinone.</text>
</comment>
<dbReference type="GO" id="GO:0006120">
    <property type="term" value="P:mitochondrial electron transport, NADH to ubiquinone"/>
    <property type="evidence" value="ECO:0007669"/>
    <property type="project" value="TreeGrafter"/>
</dbReference>
<sequence length="319" mass="37750">MLIPSLSIFVILYVISFYMVLNTDDWFVIWLGMEINMFSFVLLIFRRNNKMCVESCLKYFFIQSLGSAIIMFFFYFGKEMFLCMGGMMMSYKMGIGPFYFWFPSICEGLNWWSNFMLMFFQKIIPLMLLMIFVSWVIWLVILMSLMIGGLGSFNQDNLKRLMAYSSIHHGGWMLLCEMVSKMLWAIYLAMYGLIICPIVVGLSKMKVESMKEIMKWSKKWWFFGGILSMGGIPPLLGFFLKWMTFYFMEMFNILMILYLLMMSILMFYIYMRIVYDLMMGESSNIGWFFMKGNVDMWNGDMFSIVGMMMGFGFMLLMIG</sequence>
<evidence type="ECO:0000256" key="18">
    <source>
        <dbReference type="ARBA" id="ARBA00049551"/>
    </source>
</evidence>
<feature type="transmembrane region" description="Helical" evidence="19">
    <location>
        <begin position="252"/>
        <end position="275"/>
    </location>
</feature>
<evidence type="ECO:0000256" key="11">
    <source>
        <dbReference type="ARBA" id="ARBA00022982"/>
    </source>
</evidence>
<evidence type="ECO:0000256" key="1">
    <source>
        <dbReference type="ARBA" id="ARBA00003257"/>
    </source>
</evidence>
<comment type="similarity">
    <text evidence="3">Belongs to the complex I subunit 2 family.</text>
</comment>
<feature type="transmembrane region" description="Helical" evidence="19">
    <location>
        <begin position="5"/>
        <end position="21"/>
    </location>
</feature>
<dbReference type="GO" id="GO:0008137">
    <property type="term" value="F:NADH dehydrogenase (ubiquinone) activity"/>
    <property type="evidence" value="ECO:0007669"/>
    <property type="project" value="UniProtKB-EC"/>
</dbReference>
<keyword evidence="12 19" id="KW-1133">Transmembrane helix</keyword>
<name>A0A8B0Z2Y8_9ARAC</name>
<dbReference type="PANTHER" id="PTHR46552:SF1">
    <property type="entry name" value="NADH-UBIQUINONE OXIDOREDUCTASE CHAIN 2"/>
    <property type="match status" value="1"/>
</dbReference>
<evidence type="ECO:0000256" key="6">
    <source>
        <dbReference type="ARBA" id="ARBA00022448"/>
    </source>
</evidence>
<evidence type="ECO:0000256" key="10">
    <source>
        <dbReference type="ARBA" id="ARBA00022967"/>
    </source>
</evidence>
<keyword evidence="10" id="KW-1278">Translocase</keyword>
<keyword evidence="9" id="KW-0999">Mitochondrion inner membrane</keyword>
<keyword evidence="13" id="KW-0520">NAD</keyword>
<gene>
    <name evidence="21" type="primary">ND2</name>
</gene>
<dbReference type="GO" id="GO:0005743">
    <property type="term" value="C:mitochondrial inner membrane"/>
    <property type="evidence" value="ECO:0007669"/>
    <property type="project" value="UniProtKB-SubCell"/>
</dbReference>
<evidence type="ECO:0000256" key="13">
    <source>
        <dbReference type="ARBA" id="ARBA00023027"/>
    </source>
</evidence>
<feature type="transmembrane region" description="Helical" evidence="19">
    <location>
        <begin position="27"/>
        <end position="45"/>
    </location>
</feature>
<dbReference type="EC" id="7.1.1.2" evidence="4"/>
<evidence type="ECO:0000256" key="2">
    <source>
        <dbReference type="ARBA" id="ARBA00004448"/>
    </source>
</evidence>
<evidence type="ECO:0000259" key="20">
    <source>
        <dbReference type="Pfam" id="PF00361"/>
    </source>
</evidence>
<accession>A0A8B0Z2Y8</accession>
<geneLocation type="mitochondrion" evidence="21"/>
<evidence type="ECO:0000256" key="19">
    <source>
        <dbReference type="SAM" id="Phobius"/>
    </source>
</evidence>
<comment type="subcellular location">
    <subcellularLocation>
        <location evidence="2">Mitochondrion inner membrane</location>
        <topology evidence="2">Multi-pass membrane protein</topology>
    </subcellularLocation>
</comment>
<dbReference type="GeneID" id="70593712"/>
<feature type="transmembrane region" description="Helical" evidence="19">
    <location>
        <begin position="98"/>
        <end position="120"/>
    </location>
</feature>
<evidence type="ECO:0000256" key="8">
    <source>
        <dbReference type="ARBA" id="ARBA00022692"/>
    </source>
</evidence>
<evidence type="ECO:0000256" key="7">
    <source>
        <dbReference type="ARBA" id="ARBA00022660"/>
    </source>
</evidence>
<evidence type="ECO:0000256" key="4">
    <source>
        <dbReference type="ARBA" id="ARBA00012944"/>
    </source>
</evidence>
<evidence type="ECO:0000256" key="17">
    <source>
        <dbReference type="ARBA" id="ARBA00031028"/>
    </source>
</evidence>
<comment type="catalytic activity">
    <reaction evidence="18">
        <text>a ubiquinone + NADH + 5 H(+)(in) = a ubiquinol + NAD(+) + 4 H(+)(out)</text>
        <dbReference type="Rhea" id="RHEA:29091"/>
        <dbReference type="Rhea" id="RHEA-COMP:9565"/>
        <dbReference type="Rhea" id="RHEA-COMP:9566"/>
        <dbReference type="ChEBI" id="CHEBI:15378"/>
        <dbReference type="ChEBI" id="CHEBI:16389"/>
        <dbReference type="ChEBI" id="CHEBI:17976"/>
        <dbReference type="ChEBI" id="CHEBI:57540"/>
        <dbReference type="ChEBI" id="CHEBI:57945"/>
        <dbReference type="EC" id="7.1.1.2"/>
    </reaction>
</comment>
<dbReference type="InterPro" id="IPR050175">
    <property type="entry name" value="Complex_I_Subunit_2"/>
</dbReference>
<evidence type="ECO:0000256" key="12">
    <source>
        <dbReference type="ARBA" id="ARBA00022989"/>
    </source>
</evidence>
<keyword evidence="16 19" id="KW-0472">Membrane</keyword>
<feature type="transmembrane region" description="Helical" evidence="19">
    <location>
        <begin position="127"/>
        <end position="153"/>
    </location>
</feature>
<evidence type="ECO:0000256" key="3">
    <source>
        <dbReference type="ARBA" id="ARBA00007012"/>
    </source>
</evidence>
<dbReference type="Pfam" id="PF00361">
    <property type="entry name" value="Proton_antipo_M"/>
    <property type="match status" value="1"/>
</dbReference>
<keyword evidence="8 19" id="KW-0812">Transmembrane</keyword>
<evidence type="ECO:0000256" key="16">
    <source>
        <dbReference type="ARBA" id="ARBA00023136"/>
    </source>
</evidence>
<dbReference type="InterPro" id="IPR001750">
    <property type="entry name" value="ND/Mrp_TM"/>
</dbReference>
<feature type="transmembrane region" description="Helical" evidence="19">
    <location>
        <begin position="57"/>
        <end position="78"/>
    </location>
</feature>
<evidence type="ECO:0000313" key="21">
    <source>
        <dbReference type="EMBL" id="QTX95124.1"/>
    </source>
</evidence>
<keyword evidence="14" id="KW-0830">Ubiquinone</keyword>
<evidence type="ECO:0000256" key="5">
    <source>
        <dbReference type="ARBA" id="ARBA00021008"/>
    </source>
</evidence>